<keyword evidence="1" id="KW-1133">Transmembrane helix</keyword>
<proteinExistence type="predicted"/>
<protein>
    <recommendedName>
        <fullName evidence="6">Alpha/beta hydrolase</fullName>
    </recommendedName>
</protein>
<dbReference type="PATRIC" id="fig|451.8.peg.1658"/>
<dbReference type="Proteomes" id="UP000182998">
    <property type="component" value="Unassembled WGS sequence"/>
</dbReference>
<evidence type="ECO:0000256" key="1">
    <source>
        <dbReference type="SAM" id="Phobius"/>
    </source>
</evidence>
<dbReference type="HOGENOM" id="CLU_412062_0_0_6"/>
<reference evidence="3 5" key="3">
    <citation type="submission" date="2016-10" db="EMBL/GenBank/DDBJ databases">
        <authorList>
            <person name="Varghese N."/>
            <person name="Submissions S."/>
        </authorList>
    </citation>
    <scope>NUCLEOTIDE SEQUENCE [LARGE SCALE GENOMIC DNA]</scope>
    <source>
        <strain evidence="3 5">ATCC 33218</strain>
    </source>
</reference>
<dbReference type="RefSeq" id="WP_045099021.1">
    <property type="nucleotide sequence ID" value="NZ_CP020614.1"/>
</dbReference>
<feature type="transmembrane region" description="Helical" evidence="1">
    <location>
        <begin position="388"/>
        <end position="407"/>
    </location>
</feature>
<sequence>MKKGEIYAGGLELNFFESAQLESNNNDPASIARDALRILMMGWKENWRDLGSKRVLEAIFIERDHELVREMRLAFQQGFNYIFEQLQNKELSEKQLNQAQLFISNCMTLLPFADLNPYESFTIPQLINGQWQMVEYKVTPIELTPTKGFSKLLIEDYDRVFAYGLEPIANQQATPHLIFMGTTYPAGQGFTTQVNTDLEAWSTPGQSLYAHGRERVLEWIDRQEKKPHVCGTSLGGSLSLLLAIDQGDKLSRVDALNPPGMHEPWCWDTRFNHWDDFDGEHKPPVYVQKQEDDVVSPYGDWENDWHVLHVIPPESKKGPNGFAAHALNYAGFAETKFVGVDTVEDNKERRWRNFFIFTLLRGFAYYLGHQPYRLFVLPTIRFVLNNKLASTLILAFILASIFLLPLLPTAAAATLITVGLIPITMFFVYKVYNAIQTILGWNEVKFAECHDPSLPRNTEMDIYTNEMTQSFTYEEIRTYYEAKRCTLKGKAFLPDNKPEKREILEKSLDHAYRDQTVQRTATKAKIHDMKQTVQLLKQFHLLNSDKSQLKEALHKQQEAYAMGKQGISLSLV</sequence>
<keyword evidence="1" id="KW-0472">Membrane</keyword>
<dbReference type="OrthoDB" id="5645591at2"/>
<dbReference type="EMBL" id="FMVN01000001">
    <property type="protein sequence ID" value="SCX84248.1"/>
    <property type="molecule type" value="Genomic_DNA"/>
</dbReference>
<accession>A0A098GF87</accession>
<evidence type="ECO:0000313" key="2">
    <source>
        <dbReference type="EMBL" id="CEG60642.1"/>
    </source>
</evidence>
<dbReference type="Proteomes" id="UP000032414">
    <property type="component" value="Chromosome I"/>
</dbReference>
<evidence type="ECO:0000313" key="4">
    <source>
        <dbReference type="Proteomes" id="UP000032414"/>
    </source>
</evidence>
<evidence type="ECO:0000313" key="5">
    <source>
        <dbReference type="Proteomes" id="UP000182998"/>
    </source>
</evidence>
<reference evidence="4" key="2">
    <citation type="submission" date="2014-09" db="EMBL/GenBank/DDBJ databases">
        <authorList>
            <person name="Gomez-Valero L."/>
        </authorList>
    </citation>
    <scope>NUCLEOTIDE SEQUENCE [LARGE SCALE GENOMIC DNA]</scope>
    <source>
        <strain evidence="4">ATCC33218</strain>
    </source>
</reference>
<name>A0A098GF87_LEGMI</name>
<keyword evidence="5" id="KW-1185">Reference proteome</keyword>
<dbReference type="AlphaFoldDB" id="A0A098GF87"/>
<feature type="transmembrane region" description="Helical" evidence="1">
    <location>
        <begin position="413"/>
        <end position="432"/>
    </location>
</feature>
<dbReference type="SUPFAM" id="SSF53474">
    <property type="entry name" value="alpha/beta-Hydrolases"/>
    <property type="match status" value="1"/>
</dbReference>
<reference evidence="2" key="1">
    <citation type="submission" date="2014-09" db="EMBL/GenBank/DDBJ databases">
        <authorList>
            <person name="GOMEZ-VALERO Laura"/>
        </authorList>
    </citation>
    <scope>NUCLEOTIDE SEQUENCE</scope>
    <source>
        <strain evidence="2">ATCC33218</strain>
    </source>
</reference>
<gene>
    <name evidence="2" type="ORF">LMI_1335</name>
    <name evidence="3" type="ORF">SAMN02982997_00224</name>
</gene>
<dbReference type="EMBL" id="LN614830">
    <property type="protein sequence ID" value="CEG60642.1"/>
    <property type="molecule type" value="Genomic_DNA"/>
</dbReference>
<dbReference type="InterPro" id="IPR029058">
    <property type="entry name" value="AB_hydrolase_fold"/>
</dbReference>
<dbReference type="Gene3D" id="3.40.50.1820">
    <property type="entry name" value="alpha/beta hydrolase"/>
    <property type="match status" value="1"/>
</dbReference>
<evidence type="ECO:0008006" key="6">
    <source>
        <dbReference type="Google" id="ProtNLM"/>
    </source>
</evidence>
<feature type="transmembrane region" description="Helical" evidence="1">
    <location>
        <begin position="351"/>
        <end position="368"/>
    </location>
</feature>
<organism evidence="2 4">
    <name type="scientific">Legionella micdadei</name>
    <name type="common">Tatlockia micdadei</name>
    <dbReference type="NCBI Taxonomy" id="451"/>
    <lineage>
        <taxon>Bacteria</taxon>
        <taxon>Pseudomonadati</taxon>
        <taxon>Pseudomonadota</taxon>
        <taxon>Gammaproteobacteria</taxon>
        <taxon>Legionellales</taxon>
        <taxon>Legionellaceae</taxon>
        <taxon>Legionella</taxon>
    </lineage>
</organism>
<keyword evidence="1" id="KW-0812">Transmembrane</keyword>
<evidence type="ECO:0000313" key="3">
    <source>
        <dbReference type="EMBL" id="SCX84248.1"/>
    </source>
</evidence>
<dbReference type="STRING" id="451.B6N58_08860"/>
<dbReference type="KEGG" id="tmc:LMI_1335"/>